<dbReference type="EMBL" id="CAEZUP010000100">
    <property type="protein sequence ID" value="CAB4620910.1"/>
    <property type="molecule type" value="Genomic_DNA"/>
</dbReference>
<dbReference type="PANTHER" id="PTHR42760">
    <property type="entry name" value="SHORT-CHAIN DEHYDROGENASES/REDUCTASES FAMILY MEMBER"/>
    <property type="match status" value="1"/>
</dbReference>
<dbReference type="AlphaFoldDB" id="A0A6J6I5N6"/>
<sequence>MATAVITGSGRGLGRADAERLARDGFDVVCLDLDLASAQETADAVGGVAFQCDVTDRDSLMSVAAQIPECHALVNNAGIWRFDSILTMTPQDAQAVFDVNIMGIVWCTQAFVPKMKAAGTGSIVNMSSGAAWTHSPGLGLYPATKSGVESLTRTMALELGADNIRANAIGPGLIVSEGTSANYEGERAAERAKGVPMGRVGSPSDIADVVSFLCGNDSRYVSGQIIYVDGGITAGAMAR</sequence>
<dbReference type="PRINTS" id="PR00080">
    <property type="entry name" value="SDRFAMILY"/>
</dbReference>
<evidence type="ECO:0000256" key="1">
    <source>
        <dbReference type="ARBA" id="ARBA00006484"/>
    </source>
</evidence>
<dbReference type="FunFam" id="3.40.50.720:FF:000084">
    <property type="entry name" value="Short-chain dehydrogenase reductase"/>
    <property type="match status" value="1"/>
</dbReference>
<evidence type="ECO:0000313" key="3">
    <source>
        <dbReference type="EMBL" id="CAB4620910.1"/>
    </source>
</evidence>
<dbReference type="InterPro" id="IPR036291">
    <property type="entry name" value="NAD(P)-bd_dom_sf"/>
</dbReference>
<dbReference type="SUPFAM" id="SSF51735">
    <property type="entry name" value="NAD(P)-binding Rossmann-fold domains"/>
    <property type="match status" value="1"/>
</dbReference>
<comment type="similarity">
    <text evidence="1">Belongs to the short-chain dehydrogenases/reductases (SDR) family.</text>
</comment>
<dbReference type="InterPro" id="IPR020904">
    <property type="entry name" value="Sc_DH/Rdtase_CS"/>
</dbReference>
<gene>
    <name evidence="3" type="ORF">UFOPK1835_01777</name>
</gene>
<dbReference type="CDD" id="cd05233">
    <property type="entry name" value="SDR_c"/>
    <property type="match status" value="1"/>
</dbReference>
<dbReference type="GO" id="GO:0016616">
    <property type="term" value="F:oxidoreductase activity, acting on the CH-OH group of donors, NAD or NADP as acceptor"/>
    <property type="evidence" value="ECO:0007669"/>
    <property type="project" value="TreeGrafter"/>
</dbReference>
<dbReference type="PRINTS" id="PR00081">
    <property type="entry name" value="GDHRDH"/>
</dbReference>
<dbReference type="InterPro" id="IPR002347">
    <property type="entry name" value="SDR_fam"/>
</dbReference>
<dbReference type="PANTHER" id="PTHR42760:SF133">
    <property type="entry name" value="3-OXOACYL-[ACYL-CARRIER-PROTEIN] REDUCTASE"/>
    <property type="match status" value="1"/>
</dbReference>
<keyword evidence="2" id="KW-0560">Oxidoreductase</keyword>
<reference evidence="3" key="1">
    <citation type="submission" date="2020-05" db="EMBL/GenBank/DDBJ databases">
        <authorList>
            <person name="Chiriac C."/>
            <person name="Salcher M."/>
            <person name="Ghai R."/>
            <person name="Kavagutti S V."/>
        </authorList>
    </citation>
    <scope>NUCLEOTIDE SEQUENCE</scope>
</reference>
<name>A0A6J6I5N6_9ZZZZ</name>
<protein>
    <submittedName>
        <fullName evidence="3">Unannotated protein</fullName>
    </submittedName>
</protein>
<dbReference type="Pfam" id="PF13561">
    <property type="entry name" value="adh_short_C2"/>
    <property type="match status" value="1"/>
</dbReference>
<dbReference type="Gene3D" id="3.40.50.720">
    <property type="entry name" value="NAD(P)-binding Rossmann-like Domain"/>
    <property type="match status" value="1"/>
</dbReference>
<evidence type="ECO:0000256" key="2">
    <source>
        <dbReference type="ARBA" id="ARBA00023002"/>
    </source>
</evidence>
<organism evidence="3">
    <name type="scientific">freshwater metagenome</name>
    <dbReference type="NCBI Taxonomy" id="449393"/>
    <lineage>
        <taxon>unclassified sequences</taxon>
        <taxon>metagenomes</taxon>
        <taxon>ecological metagenomes</taxon>
    </lineage>
</organism>
<accession>A0A6J6I5N6</accession>
<dbReference type="PROSITE" id="PS00061">
    <property type="entry name" value="ADH_SHORT"/>
    <property type="match status" value="1"/>
</dbReference>
<proteinExistence type="inferred from homology"/>